<dbReference type="InterPro" id="IPR024571">
    <property type="entry name" value="ERAP1-like_C_dom"/>
</dbReference>
<accession>A0A7K5KIL8</accession>
<organism evidence="3 4">
    <name type="scientific">Mionectes macconnelli</name>
    <name type="common">McConnell's flycatcher</name>
    <dbReference type="NCBI Taxonomy" id="254557"/>
    <lineage>
        <taxon>Eukaryota</taxon>
        <taxon>Metazoa</taxon>
        <taxon>Chordata</taxon>
        <taxon>Craniata</taxon>
        <taxon>Vertebrata</taxon>
        <taxon>Euteleostomi</taxon>
        <taxon>Archelosauria</taxon>
        <taxon>Archosauria</taxon>
        <taxon>Dinosauria</taxon>
        <taxon>Saurischia</taxon>
        <taxon>Theropoda</taxon>
        <taxon>Coelurosauria</taxon>
        <taxon>Aves</taxon>
        <taxon>Neognathae</taxon>
        <taxon>Neoaves</taxon>
        <taxon>Telluraves</taxon>
        <taxon>Australaves</taxon>
        <taxon>Passeriformes</taxon>
        <taxon>Tyrannidae</taxon>
        <taxon>Mionectes</taxon>
    </lineage>
</organism>
<evidence type="ECO:0000313" key="4">
    <source>
        <dbReference type="Proteomes" id="UP000525714"/>
    </source>
</evidence>
<keyword evidence="3" id="KW-0645">Protease</keyword>
<dbReference type="Proteomes" id="UP000525714">
    <property type="component" value="Unassembled WGS sequence"/>
</dbReference>
<keyword evidence="4" id="KW-1185">Reference proteome</keyword>
<feature type="domain" description="ERAP1-like C-terminal" evidence="2">
    <location>
        <begin position="6"/>
        <end position="233"/>
    </location>
</feature>
<dbReference type="GO" id="GO:0016020">
    <property type="term" value="C:membrane"/>
    <property type="evidence" value="ECO:0007669"/>
    <property type="project" value="TreeGrafter"/>
</dbReference>
<protein>
    <submittedName>
        <fullName evidence="3">PSA aminopeptidase</fullName>
    </submittedName>
</protein>
<evidence type="ECO:0000313" key="3">
    <source>
        <dbReference type="EMBL" id="NWT06028.1"/>
    </source>
</evidence>
<dbReference type="InterPro" id="IPR050344">
    <property type="entry name" value="Peptidase_M1_aminopeptidases"/>
</dbReference>
<evidence type="ECO:0000256" key="1">
    <source>
        <dbReference type="ARBA" id="ARBA00010136"/>
    </source>
</evidence>
<feature type="non-terminal residue" evidence="3">
    <location>
        <position position="1"/>
    </location>
</feature>
<dbReference type="GO" id="GO:0043171">
    <property type="term" value="P:peptide catabolic process"/>
    <property type="evidence" value="ECO:0007669"/>
    <property type="project" value="TreeGrafter"/>
</dbReference>
<comment type="similarity">
    <text evidence="1">Belongs to the peptidase M1 family.</text>
</comment>
<dbReference type="GO" id="GO:0008270">
    <property type="term" value="F:zinc ion binding"/>
    <property type="evidence" value="ECO:0007669"/>
    <property type="project" value="TreeGrafter"/>
</dbReference>
<reference evidence="3 4" key="1">
    <citation type="submission" date="2019-09" db="EMBL/GenBank/DDBJ databases">
        <title>Bird 10,000 Genomes (B10K) Project - Family phase.</title>
        <authorList>
            <person name="Zhang G."/>
        </authorList>
    </citation>
    <scope>NUCLEOTIDE SEQUENCE [LARGE SCALE GENOMIC DNA]</scope>
    <source>
        <strain evidence="3">B10K-DU-003-16</strain>
        <tissue evidence="3">Mixed tissue sample</tissue>
    </source>
</reference>
<dbReference type="GO" id="GO:0005615">
    <property type="term" value="C:extracellular space"/>
    <property type="evidence" value="ECO:0007669"/>
    <property type="project" value="TreeGrafter"/>
</dbReference>
<name>A0A7K5KIL8_9TYRA</name>
<dbReference type="GO" id="GO:0005737">
    <property type="term" value="C:cytoplasm"/>
    <property type="evidence" value="ECO:0007669"/>
    <property type="project" value="TreeGrafter"/>
</dbReference>
<dbReference type="GO" id="GO:0070006">
    <property type="term" value="F:metalloaminopeptidase activity"/>
    <property type="evidence" value="ECO:0007669"/>
    <property type="project" value="TreeGrafter"/>
</dbReference>
<gene>
    <name evidence="3" type="primary">Npepps</name>
    <name evidence="3" type="ORF">MIOMAC_R13204</name>
</gene>
<dbReference type="PANTHER" id="PTHR11533">
    <property type="entry name" value="PROTEASE M1 ZINC METALLOPROTEASE"/>
    <property type="match status" value="1"/>
</dbReference>
<proteinExistence type="inferred from homology"/>
<dbReference type="Pfam" id="PF11838">
    <property type="entry name" value="ERAP1_C"/>
    <property type="match status" value="1"/>
</dbReference>
<dbReference type="AlphaFoldDB" id="A0A7K5KIL8"/>
<dbReference type="GO" id="GO:0006508">
    <property type="term" value="P:proteolysis"/>
    <property type="evidence" value="ECO:0007669"/>
    <property type="project" value="TreeGrafter"/>
</dbReference>
<dbReference type="PANTHER" id="PTHR11533:SF174">
    <property type="entry name" value="PUROMYCIN-SENSITIVE AMINOPEPTIDASE-RELATED"/>
    <property type="match status" value="1"/>
</dbReference>
<keyword evidence="3" id="KW-0378">Hydrolase</keyword>
<dbReference type="Gene3D" id="1.25.50.20">
    <property type="match status" value="1"/>
</dbReference>
<evidence type="ECO:0000259" key="2">
    <source>
        <dbReference type="Pfam" id="PF11838"/>
    </source>
</evidence>
<comment type="caution">
    <text evidence="3">The sequence shown here is derived from an EMBL/GenBank/DDBJ whole genome shotgun (WGS) entry which is preliminary data.</text>
</comment>
<dbReference type="EMBL" id="VYZC01000978">
    <property type="protein sequence ID" value="NWT06028.1"/>
    <property type="molecule type" value="Genomic_DNA"/>
</dbReference>
<dbReference type="GO" id="GO:0042277">
    <property type="term" value="F:peptide binding"/>
    <property type="evidence" value="ECO:0007669"/>
    <property type="project" value="TreeGrafter"/>
</dbReference>
<sequence length="234" mass="26161">FPPSQARAGIISTVEVLKVMEAFVNEPNYTVWSDLSCNLGILSTLLSHTDFHEEIQVFVKDVFSPIGERLGWDPKPGEGHLDALLRGLVLGKLGKAGHKATLEEARRRFKDHVEGKHILSADLRSPVYVTVLKHGDSSTLDTMLKLHKQADMQEEKNRIERVLGAISHPELIQKVLTFALSEEVRPQDTVSVIGGVAGGSKQGRKAAWKFVRDNWEELYNRYQGGFLISRLIKV</sequence>
<keyword evidence="3" id="KW-0031">Aminopeptidase</keyword>
<feature type="non-terminal residue" evidence="3">
    <location>
        <position position="234"/>
    </location>
</feature>